<comment type="caution">
    <text evidence="1">The sequence shown here is derived from an EMBL/GenBank/DDBJ whole genome shotgun (WGS) entry which is preliminary data.</text>
</comment>
<dbReference type="RefSeq" id="WP_009531182.1">
    <property type="nucleotide sequence ID" value="NZ_ALNK01000024.1"/>
</dbReference>
<evidence type="ECO:0000313" key="1">
    <source>
        <dbReference type="EMBL" id="EJU22045.1"/>
    </source>
</evidence>
<proteinExistence type="predicted"/>
<sequence>MIVKNLDNKTVCSIDENKRTVEIVKKSCKTVISFAEDKIKIENFKLK</sequence>
<dbReference type="AlphaFoldDB" id="J6HA56"/>
<name>J6HA56_9FIRM</name>
<evidence type="ECO:0000313" key="2">
    <source>
        <dbReference type="Proteomes" id="UP000005244"/>
    </source>
</evidence>
<reference evidence="1 2" key="1">
    <citation type="submission" date="2012-07" db="EMBL/GenBank/DDBJ databases">
        <authorList>
            <person name="Durkin A.S."/>
            <person name="McCorrison J."/>
            <person name="Torralba M."/>
            <person name="Gillis M."/>
            <person name="Methe B."/>
            <person name="Sutton G."/>
            <person name="Nelson K.E."/>
        </authorList>
    </citation>
    <scope>NUCLEOTIDE SEQUENCE [LARGE SCALE GENOMIC DNA]</scope>
    <source>
        <strain evidence="1 2">OBRC8</strain>
    </source>
</reference>
<keyword evidence="2" id="KW-1185">Reference proteome</keyword>
<gene>
    <name evidence="1" type="ORF">HMPREF1143_0453</name>
</gene>
<accession>J6HA56</accession>
<protein>
    <submittedName>
        <fullName evidence="1">Uncharacterized protein</fullName>
    </submittedName>
</protein>
<dbReference type="Proteomes" id="UP000005244">
    <property type="component" value="Unassembled WGS sequence"/>
</dbReference>
<organism evidence="1 2">
    <name type="scientific">Peptoanaerobacter stomatis</name>
    <dbReference type="NCBI Taxonomy" id="796937"/>
    <lineage>
        <taxon>Bacteria</taxon>
        <taxon>Bacillati</taxon>
        <taxon>Bacillota</taxon>
        <taxon>Clostridia</taxon>
        <taxon>Peptostreptococcales</taxon>
        <taxon>Filifactoraceae</taxon>
        <taxon>Peptoanaerobacter</taxon>
    </lineage>
</organism>
<dbReference type="EMBL" id="ALNK01000024">
    <property type="protein sequence ID" value="EJU22045.1"/>
    <property type="molecule type" value="Genomic_DNA"/>
</dbReference>